<name>A0A387FU81_9HYPH</name>
<dbReference type="PANTHER" id="PTHR12110:SF53">
    <property type="entry name" value="BLR5974 PROTEIN"/>
    <property type="match status" value="1"/>
</dbReference>
<dbReference type="OrthoDB" id="9794305at2"/>
<dbReference type="AlphaFoldDB" id="A0A387FU81"/>
<evidence type="ECO:0000313" key="2">
    <source>
        <dbReference type="EMBL" id="AYG59654.1"/>
    </source>
</evidence>
<dbReference type="RefSeq" id="WP_120704666.1">
    <property type="nucleotide sequence ID" value="NZ_CP032694.1"/>
</dbReference>
<gene>
    <name evidence="2" type="ORF">CCGE525_13215</name>
</gene>
<dbReference type="Pfam" id="PF01261">
    <property type="entry name" value="AP_endonuc_2"/>
    <property type="match status" value="1"/>
</dbReference>
<proteinExistence type="predicted"/>
<reference evidence="2 3" key="1">
    <citation type="submission" date="2018-10" db="EMBL/GenBank/DDBJ databases">
        <title>Rhizobium etli, R. leguminosarum and a new Rhizobium genospecies from Phaseolus dumosus.</title>
        <authorList>
            <person name="Ramirez-Puebla S.T."/>
            <person name="Rogel-Hernandez M.A."/>
            <person name="Guerrero G."/>
            <person name="Ormeno-Orrillo E."/>
            <person name="Martinez-Romero J.C."/>
            <person name="Negrete-Yankelevich S."/>
            <person name="Martinez-Romero E."/>
        </authorList>
    </citation>
    <scope>NUCLEOTIDE SEQUENCE [LARGE SCALE GENOMIC DNA]</scope>
    <source>
        <strain evidence="2 3">CCGE525</strain>
    </source>
</reference>
<dbReference type="EMBL" id="CP032694">
    <property type="protein sequence ID" value="AYG59654.1"/>
    <property type="molecule type" value="Genomic_DNA"/>
</dbReference>
<accession>A0A387FU81</accession>
<dbReference type="PANTHER" id="PTHR12110">
    <property type="entry name" value="HYDROXYPYRUVATE ISOMERASE"/>
    <property type="match status" value="1"/>
</dbReference>
<protein>
    <submittedName>
        <fullName evidence="2">Sugar phosphate isomerase/epimerase</fullName>
    </submittedName>
</protein>
<dbReference type="KEGG" id="rjg:CCGE525_13215"/>
<dbReference type="Proteomes" id="UP000282195">
    <property type="component" value="Chromosome"/>
</dbReference>
<sequence>MVFTADLADRFAVSTWSLHRALGGTYPYRPGGSDAPTRLPTYGEGSVELIDLPQQFAERDFFRMEICSFHLPSLSSSYLADLRNAFDKAGVKLQTLLVEDGDLSSPETAERDAEWMASWIKVAVALGAENMRVIAGKSQPTDEALARAEKHLRWLAERIAGTDIRLVIENWFSLLPGPVEVNRVLDGLDGKLGLNGDFGNWKGAGKYGDLAQIMGRAELCHAKAHYSDTGLDIEDYVRCVELSNAAGYKGPFTLIYDSSFYEDEWLGLLEERDCVASVLRKAAAAA</sequence>
<keyword evidence="2" id="KW-0413">Isomerase</keyword>
<keyword evidence="3" id="KW-1185">Reference proteome</keyword>
<dbReference type="GO" id="GO:0016853">
    <property type="term" value="F:isomerase activity"/>
    <property type="evidence" value="ECO:0007669"/>
    <property type="project" value="UniProtKB-KW"/>
</dbReference>
<dbReference type="Gene3D" id="3.20.20.150">
    <property type="entry name" value="Divalent-metal-dependent TIM barrel enzymes"/>
    <property type="match status" value="1"/>
</dbReference>
<feature type="domain" description="Xylose isomerase-like TIM barrel" evidence="1">
    <location>
        <begin position="66"/>
        <end position="228"/>
    </location>
</feature>
<dbReference type="InterPro" id="IPR036237">
    <property type="entry name" value="Xyl_isomerase-like_sf"/>
</dbReference>
<evidence type="ECO:0000313" key="3">
    <source>
        <dbReference type="Proteomes" id="UP000282195"/>
    </source>
</evidence>
<dbReference type="InterPro" id="IPR013022">
    <property type="entry name" value="Xyl_isomerase-like_TIM-brl"/>
</dbReference>
<organism evidence="2 3">
    <name type="scientific">Rhizobium jaguaris</name>
    <dbReference type="NCBI Taxonomy" id="1312183"/>
    <lineage>
        <taxon>Bacteria</taxon>
        <taxon>Pseudomonadati</taxon>
        <taxon>Pseudomonadota</taxon>
        <taxon>Alphaproteobacteria</taxon>
        <taxon>Hyphomicrobiales</taxon>
        <taxon>Rhizobiaceae</taxon>
        <taxon>Rhizobium/Agrobacterium group</taxon>
        <taxon>Rhizobium</taxon>
    </lineage>
</organism>
<dbReference type="InterPro" id="IPR050312">
    <property type="entry name" value="IolE/XylAMocC-like"/>
</dbReference>
<dbReference type="SUPFAM" id="SSF51658">
    <property type="entry name" value="Xylose isomerase-like"/>
    <property type="match status" value="1"/>
</dbReference>
<evidence type="ECO:0000259" key="1">
    <source>
        <dbReference type="Pfam" id="PF01261"/>
    </source>
</evidence>